<evidence type="ECO:0000259" key="1">
    <source>
        <dbReference type="Pfam" id="PF07411"/>
    </source>
</evidence>
<organism evidence="2 3">
    <name type="scientific">Candidatus Curtissbacteria bacterium RIFCSPHIGHO2_12_41_11</name>
    <dbReference type="NCBI Taxonomy" id="1797718"/>
    <lineage>
        <taxon>Bacteria</taxon>
        <taxon>Candidatus Curtissiibacteriota</taxon>
    </lineage>
</organism>
<comment type="caution">
    <text evidence="2">The sequence shown here is derived from an EMBL/GenBank/DDBJ whole genome shotgun (WGS) entry which is preliminary data.</text>
</comment>
<dbReference type="InterPro" id="IPR036913">
    <property type="entry name" value="YegP-like_sf"/>
</dbReference>
<gene>
    <name evidence="2" type="ORF">A2W45_01665</name>
</gene>
<dbReference type="Proteomes" id="UP000178393">
    <property type="component" value="Unassembled WGS sequence"/>
</dbReference>
<dbReference type="EMBL" id="MFBH01000055">
    <property type="protein sequence ID" value="OGD98074.1"/>
    <property type="molecule type" value="Genomic_DNA"/>
</dbReference>
<evidence type="ECO:0000313" key="3">
    <source>
        <dbReference type="Proteomes" id="UP000178393"/>
    </source>
</evidence>
<protein>
    <submittedName>
        <fullName evidence="2">DUF1508 domain-containing protein</fullName>
    </submittedName>
</protein>
<dbReference type="AlphaFoldDB" id="A0A1F5H1Y8"/>
<dbReference type="Pfam" id="PF07411">
    <property type="entry name" value="DUF1508"/>
    <property type="match status" value="1"/>
</dbReference>
<feature type="domain" description="DUF1508" evidence="1">
    <location>
        <begin position="9"/>
        <end position="57"/>
    </location>
</feature>
<reference evidence="2 3" key="1">
    <citation type="journal article" date="2016" name="Nat. Commun.">
        <title>Thousands of microbial genomes shed light on interconnected biogeochemical processes in an aquifer system.</title>
        <authorList>
            <person name="Anantharaman K."/>
            <person name="Brown C.T."/>
            <person name="Hug L.A."/>
            <person name="Sharon I."/>
            <person name="Castelle C.J."/>
            <person name="Probst A.J."/>
            <person name="Thomas B.C."/>
            <person name="Singh A."/>
            <person name="Wilkins M.J."/>
            <person name="Karaoz U."/>
            <person name="Brodie E.L."/>
            <person name="Williams K.H."/>
            <person name="Hubbard S.S."/>
            <person name="Banfield J.F."/>
        </authorList>
    </citation>
    <scope>NUCLEOTIDE SEQUENCE [LARGE SCALE GENOMIC DNA]</scope>
</reference>
<dbReference type="SUPFAM" id="SSF160113">
    <property type="entry name" value="YegP-like"/>
    <property type="match status" value="1"/>
</dbReference>
<dbReference type="InterPro" id="IPR010879">
    <property type="entry name" value="DUF1508"/>
</dbReference>
<dbReference type="Gene3D" id="3.30.160.160">
    <property type="entry name" value="YegP-like"/>
    <property type="match status" value="1"/>
</dbReference>
<sequence>MAKFVIFLDDAGYYRWRLVAGNGEKVATSGEGFYSRQSAVRAAKRVKELASQASIEE</sequence>
<name>A0A1F5H1Y8_9BACT</name>
<evidence type="ECO:0000313" key="2">
    <source>
        <dbReference type="EMBL" id="OGD98074.1"/>
    </source>
</evidence>
<accession>A0A1F5H1Y8</accession>
<proteinExistence type="predicted"/>